<name>A0A9E7GFM3_9LILI</name>
<dbReference type="InterPro" id="IPR004882">
    <property type="entry name" value="Luc7-rel"/>
</dbReference>
<reference evidence="4" key="1">
    <citation type="submission" date="2022-05" db="EMBL/GenBank/DDBJ databases">
        <title>The Musa troglodytarum L. genome provides insights into the mechanism of non-climacteric behaviour and enrichment of carotenoids.</title>
        <authorList>
            <person name="Wang J."/>
        </authorList>
    </citation>
    <scope>NUCLEOTIDE SEQUENCE</scope>
    <source>
        <tissue evidence="4">Leaf</tissue>
    </source>
</reference>
<feature type="domain" description="DUF7812" evidence="3">
    <location>
        <begin position="580"/>
        <end position="632"/>
    </location>
</feature>
<dbReference type="Pfam" id="PF25104">
    <property type="entry name" value="DUF7812"/>
    <property type="match status" value="1"/>
</dbReference>
<sequence length="700" mass="81509">MDAIRKQLDVLMGANRNGDVAEVNRKYYDRDVCRLFLAGLCPHDLFQLTDSSDLRSEHVDLYEEAKAKGDHNFDRELEDMIERLIVECERKIQRALKRLEDEDAKAAIAISVSKVTQTPEVIELSKQIKEKLKEADVFDFEGKTDSKIRVLEVVEELKAQRADKQSVLLLDAFNKDRASLPQPIQNPSPLATLPVLNPPDPHTQEMINEKLKKAEDLGEMGMIDEAQKALEEAEALKKLGARQEPVLESSKYSAADVRITDQKLRVCDICGAFLSVYDNDRRLADHFGGKLHLGYMQIREKLAELQEERNKKRKIDRPEDDRRSKERSRDRDGAGSRDRDIDREVRGDNRDRGREHDRRNRDHDRHHDRDHRDRDRDTDRSRNYDSRSRRRSRSRSRDRGRDYDRHSNVDRELPELGPASYALPLPPSPTPLRVFKKKKKTTKLFPSPCCFSAVSFRSSRGRLRFRPLYELLLRLSPYESSCRRDGRRFGDSAASKFVSNRWLETRREFADLTYLSDLFFRELEEKFERLFSDVGRPVPSTFTDSCKLHPEADNIISGVTSLAPYQCPNDLIGINGPNEEARTPMLSFFRRILEVFIDEFLRNCQMRKHFTMTDNVSIAEQQLFSLPGNQKDPSEWADLVDFIEGTHGKDYSDWLRHRKRFRVWQHEKRLVMKGHKKVVAARRLRSKKAKPGSLPEARHS</sequence>
<proteinExistence type="inferred from homology"/>
<evidence type="ECO:0000256" key="1">
    <source>
        <dbReference type="ARBA" id="ARBA00005655"/>
    </source>
</evidence>
<comment type="similarity">
    <text evidence="1">Belongs to the Luc7 family.</text>
</comment>
<dbReference type="AlphaFoldDB" id="A0A9E7GFM3"/>
<dbReference type="GO" id="GO:0006376">
    <property type="term" value="P:mRNA splice site recognition"/>
    <property type="evidence" value="ECO:0007669"/>
    <property type="project" value="InterPro"/>
</dbReference>
<feature type="compositionally biased region" description="Basic and acidic residues" evidence="2">
    <location>
        <begin position="309"/>
        <end position="387"/>
    </location>
</feature>
<dbReference type="GO" id="GO:0005685">
    <property type="term" value="C:U1 snRNP"/>
    <property type="evidence" value="ECO:0007669"/>
    <property type="project" value="InterPro"/>
</dbReference>
<accession>A0A9E7GFM3</accession>
<dbReference type="EMBL" id="CP097509">
    <property type="protein sequence ID" value="URE14716.1"/>
    <property type="molecule type" value="Genomic_DNA"/>
</dbReference>
<feature type="compositionally biased region" description="Basic and acidic residues" evidence="2">
    <location>
        <begin position="395"/>
        <end position="414"/>
    </location>
</feature>
<dbReference type="PANTHER" id="PTHR12375">
    <property type="entry name" value="RNA-BINDING PROTEIN LUC7-RELATED"/>
    <property type="match status" value="1"/>
</dbReference>
<evidence type="ECO:0000256" key="2">
    <source>
        <dbReference type="SAM" id="MobiDB-lite"/>
    </source>
</evidence>
<dbReference type="Proteomes" id="UP001055439">
    <property type="component" value="Chromosome 7"/>
</dbReference>
<dbReference type="GO" id="GO:0003729">
    <property type="term" value="F:mRNA binding"/>
    <property type="evidence" value="ECO:0007669"/>
    <property type="project" value="InterPro"/>
</dbReference>
<evidence type="ECO:0000313" key="5">
    <source>
        <dbReference type="Proteomes" id="UP001055439"/>
    </source>
</evidence>
<feature type="region of interest" description="Disordered" evidence="2">
    <location>
        <begin position="309"/>
        <end position="428"/>
    </location>
</feature>
<protein>
    <submittedName>
        <fullName evidence="4">RNA-binding protein Luc7-like</fullName>
    </submittedName>
</protein>
<dbReference type="OrthoDB" id="1882119at2759"/>
<keyword evidence="5" id="KW-1185">Reference proteome</keyword>
<dbReference type="InterPro" id="IPR056714">
    <property type="entry name" value="DUF7812"/>
</dbReference>
<evidence type="ECO:0000313" key="4">
    <source>
        <dbReference type="EMBL" id="URE14716.1"/>
    </source>
</evidence>
<gene>
    <name evidence="4" type="ORF">MUK42_06056</name>
</gene>
<organism evidence="4 5">
    <name type="scientific">Musa troglodytarum</name>
    <name type="common">fe'i banana</name>
    <dbReference type="NCBI Taxonomy" id="320322"/>
    <lineage>
        <taxon>Eukaryota</taxon>
        <taxon>Viridiplantae</taxon>
        <taxon>Streptophyta</taxon>
        <taxon>Embryophyta</taxon>
        <taxon>Tracheophyta</taxon>
        <taxon>Spermatophyta</taxon>
        <taxon>Magnoliopsida</taxon>
        <taxon>Liliopsida</taxon>
        <taxon>Zingiberales</taxon>
        <taxon>Musaceae</taxon>
        <taxon>Musa</taxon>
    </lineage>
</organism>
<dbReference type="Pfam" id="PF03194">
    <property type="entry name" value="LUC7"/>
    <property type="match status" value="2"/>
</dbReference>
<evidence type="ECO:0000259" key="3">
    <source>
        <dbReference type="Pfam" id="PF25104"/>
    </source>
</evidence>